<reference evidence="13 14" key="1">
    <citation type="submission" date="2014-11" db="EMBL/GenBank/DDBJ databases">
        <title>Genome sequence of Pseudomonas tuomuerensis JCM 14085.</title>
        <authorList>
            <person name="Shin S.-K."/>
            <person name="Yi H."/>
        </authorList>
    </citation>
    <scope>NUCLEOTIDE SEQUENCE [LARGE SCALE GENOMIC DNA]</scope>
    <source>
        <strain evidence="13 14">JCM 14085</strain>
    </source>
</reference>
<evidence type="ECO:0000256" key="4">
    <source>
        <dbReference type="ARBA" id="ARBA00022692"/>
    </source>
</evidence>
<evidence type="ECO:0000313" key="13">
    <source>
        <dbReference type="EMBL" id="KHO65939.1"/>
    </source>
</evidence>
<feature type="coiled-coil region" evidence="10">
    <location>
        <begin position="453"/>
        <end position="493"/>
    </location>
</feature>
<dbReference type="SUPFAM" id="SSF58104">
    <property type="entry name" value="Methyl-accepting chemotaxis protein (MCP) signaling domain"/>
    <property type="match status" value="1"/>
</dbReference>
<evidence type="ECO:0000256" key="8">
    <source>
        <dbReference type="ARBA" id="ARBA00029447"/>
    </source>
</evidence>
<dbReference type="Gene3D" id="1.10.287.950">
    <property type="entry name" value="Methyl-accepting chemotaxis protein"/>
    <property type="match status" value="1"/>
</dbReference>
<sequence>MNQSLTSLQRHHRQADRVMRGVLWAMFLYALILGFWFDNAGQALVIGGLTCVTLTVLGQLIPGQRLLRSLMGAAFMVMAALQINLAHGVVEFHFGIFVLLAVLLFYRDWLPILTAAGTAAVHHLVFFALQTRGFDLVVIQQGGWGTIFLHAFYVVLETAILVYLAQQSHKAAAEGEGLMTATDRLVSDDKINLTYRIPQRGPIAQRFNEFLDELGELTGAVVRDSRQLEQSADHLAATTDQLRSGANRQLDETAQMLAAMDEMVAAIESVADHASEAARAAQGINEKSDAGDRLLRVSQQAIDALAERLNDANQTVQALAEQSEQVSKVLEVIGSIAGQTNLLALNAAIEAARAGEAGRGFAVVADEVRNLAQRTADSTREIHDILERLQHGSQAAAQVMRSSREAALDCVTDSRRAGELLVAMGDEIEAISRMNTLIASSTQEQSAVSTQIAQNLQSIREVAERNADDARRLDQESEQLQALTDRLERLSSRFHV</sequence>
<keyword evidence="2" id="KW-1003">Cell membrane</keyword>
<evidence type="ECO:0000256" key="3">
    <source>
        <dbReference type="ARBA" id="ARBA00022481"/>
    </source>
</evidence>
<keyword evidence="5 11" id="KW-1133">Transmembrane helix</keyword>
<dbReference type="STRING" id="706570.PT85_07895"/>
<evidence type="ECO:0000313" key="14">
    <source>
        <dbReference type="Proteomes" id="UP000030980"/>
    </source>
</evidence>
<dbReference type="CDD" id="cd11386">
    <property type="entry name" value="MCP_signal"/>
    <property type="match status" value="1"/>
</dbReference>
<feature type="coiled-coil region" evidence="10">
    <location>
        <begin position="295"/>
        <end position="326"/>
    </location>
</feature>
<evidence type="ECO:0000256" key="11">
    <source>
        <dbReference type="SAM" id="Phobius"/>
    </source>
</evidence>
<comment type="similarity">
    <text evidence="8">Belongs to the methyl-accepting chemotaxis (MCP) protein family.</text>
</comment>
<dbReference type="AlphaFoldDB" id="A0A0B3BZ27"/>
<dbReference type="SMART" id="SM00283">
    <property type="entry name" value="MA"/>
    <property type="match status" value="1"/>
</dbReference>
<evidence type="ECO:0000259" key="12">
    <source>
        <dbReference type="PROSITE" id="PS50111"/>
    </source>
</evidence>
<keyword evidence="4 11" id="KW-0812">Transmembrane</keyword>
<protein>
    <submittedName>
        <fullName evidence="13">Chemotaxis protein</fullName>
    </submittedName>
</protein>
<dbReference type="PANTHER" id="PTHR32089:SF119">
    <property type="entry name" value="METHYL-ACCEPTING CHEMOTAXIS PROTEIN CTPL"/>
    <property type="match status" value="1"/>
</dbReference>
<dbReference type="PRINTS" id="PR00260">
    <property type="entry name" value="CHEMTRNSDUCR"/>
</dbReference>
<feature type="domain" description="Methyl-accepting transducer" evidence="12">
    <location>
        <begin position="224"/>
        <end position="460"/>
    </location>
</feature>
<comment type="caution">
    <text evidence="13">The sequence shown here is derived from an EMBL/GenBank/DDBJ whole genome shotgun (WGS) entry which is preliminary data.</text>
</comment>
<evidence type="ECO:0000256" key="9">
    <source>
        <dbReference type="PROSITE-ProRule" id="PRU00284"/>
    </source>
</evidence>
<evidence type="ECO:0000256" key="5">
    <source>
        <dbReference type="ARBA" id="ARBA00022989"/>
    </source>
</evidence>
<feature type="transmembrane region" description="Helical" evidence="11">
    <location>
        <begin position="112"/>
        <end position="130"/>
    </location>
</feature>
<keyword evidence="7 9" id="KW-0807">Transducer</keyword>
<dbReference type="GO" id="GO:0006935">
    <property type="term" value="P:chemotaxis"/>
    <property type="evidence" value="ECO:0007669"/>
    <property type="project" value="InterPro"/>
</dbReference>
<feature type="transmembrane region" description="Helical" evidence="11">
    <location>
        <begin position="142"/>
        <end position="165"/>
    </location>
</feature>
<feature type="transmembrane region" description="Helical" evidence="11">
    <location>
        <begin position="21"/>
        <end position="37"/>
    </location>
</feature>
<organism evidence="13 14">
    <name type="scientific">Pseudomonas flexibilis</name>
    <dbReference type="NCBI Taxonomy" id="706570"/>
    <lineage>
        <taxon>Bacteria</taxon>
        <taxon>Pseudomonadati</taxon>
        <taxon>Pseudomonadota</taxon>
        <taxon>Gammaproteobacteria</taxon>
        <taxon>Pseudomonadales</taxon>
        <taxon>Pseudomonadaceae</taxon>
        <taxon>Pseudomonas</taxon>
    </lineage>
</organism>
<evidence type="ECO:0000256" key="7">
    <source>
        <dbReference type="ARBA" id="ARBA00023224"/>
    </source>
</evidence>
<comment type="subcellular location">
    <subcellularLocation>
        <location evidence="1">Cell membrane</location>
        <topology evidence="1">Multi-pass membrane protein</topology>
    </subcellularLocation>
</comment>
<keyword evidence="3" id="KW-0488">Methylation</keyword>
<feature type="transmembrane region" description="Helical" evidence="11">
    <location>
        <begin position="43"/>
        <end position="61"/>
    </location>
</feature>
<dbReference type="EMBL" id="JTAK01000002">
    <property type="protein sequence ID" value="KHO65939.1"/>
    <property type="molecule type" value="Genomic_DNA"/>
</dbReference>
<dbReference type="InterPro" id="IPR004090">
    <property type="entry name" value="Chemotax_Me-accpt_rcpt"/>
</dbReference>
<evidence type="ECO:0000256" key="10">
    <source>
        <dbReference type="SAM" id="Coils"/>
    </source>
</evidence>
<dbReference type="GO" id="GO:0007165">
    <property type="term" value="P:signal transduction"/>
    <property type="evidence" value="ECO:0007669"/>
    <property type="project" value="UniProtKB-KW"/>
</dbReference>
<dbReference type="PROSITE" id="PS50111">
    <property type="entry name" value="CHEMOTAXIS_TRANSDUC_2"/>
    <property type="match status" value="1"/>
</dbReference>
<dbReference type="RefSeq" id="WP_027589792.1">
    <property type="nucleotide sequence ID" value="NZ_JTAK01000002.1"/>
</dbReference>
<dbReference type="OrthoDB" id="2489132at2"/>
<evidence type="ECO:0000256" key="6">
    <source>
        <dbReference type="ARBA" id="ARBA00023136"/>
    </source>
</evidence>
<dbReference type="Pfam" id="PF00015">
    <property type="entry name" value="MCPsignal"/>
    <property type="match status" value="1"/>
</dbReference>
<accession>A0A0B3BZ27</accession>
<keyword evidence="6 11" id="KW-0472">Membrane</keyword>
<dbReference type="GO" id="GO:0005886">
    <property type="term" value="C:plasma membrane"/>
    <property type="evidence" value="ECO:0007669"/>
    <property type="project" value="UniProtKB-SubCell"/>
</dbReference>
<dbReference type="Proteomes" id="UP000030980">
    <property type="component" value="Unassembled WGS sequence"/>
</dbReference>
<gene>
    <name evidence="13" type="ORF">PT85_07895</name>
</gene>
<keyword evidence="10" id="KW-0175">Coiled coil</keyword>
<dbReference type="FunFam" id="1.10.287.950:FF:000001">
    <property type="entry name" value="Methyl-accepting chemotaxis sensory transducer"/>
    <property type="match status" value="1"/>
</dbReference>
<feature type="transmembrane region" description="Helical" evidence="11">
    <location>
        <begin position="73"/>
        <end position="106"/>
    </location>
</feature>
<dbReference type="GO" id="GO:0004888">
    <property type="term" value="F:transmembrane signaling receptor activity"/>
    <property type="evidence" value="ECO:0007669"/>
    <property type="project" value="InterPro"/>
</dbReference>
<dbReference type="InterPro" id="IPR004089">
    <property type="entry name" value="MCPsignal_dom"/>
</dbReference>
<keyword evidence="14" id="KW-1185">Reference proteome</keyword>
<evidence type="ECO:0000256" key="2">
    <source>
        <dbReference type="ARBA" id="ARBA00022475"/>
    </source>
</evidence>
<proteinExistence type="inferred from homology"/>
<evidence type="ECO:0000256" key="1">
    <source>
        <dbReference type="ARBA" id="ARBA00004651"/>
    </source>
</evidence>
<dbReference type="PANTHER" id="PTHR32089">
    <property type="entry name" value="METHYL-ACCEPTING CHEMOTAXIS PROTEIN MCPB"/>
    <property type="match status" value="1"/>
</dbReference>
<name>A0A0B3BZ27_9PSED</name>